<dbReference type="PANTHER" id="PTHR47381">
    <property type="entry name" value="ALPHA/BETA-HYDROLASES SUPERFAMILY PROTEIN"/>
    <property type="match status" value="1"/>
</dbReference>
<name>A0ABR0SK11_9HYPO</name>
<evidence type="ECO:0000313" key="2">
    <source>
        <dbReference type="Proteomes" id="UP001338125"/>
    </source>
</evidence>
<evidence type="ECO:0008006" key="3">
    <source>
        <dbReference type="Google" id="ProtNLM"/>
    </source>
</evidence>
<dbReference type="Proteomes" id="UP001338125">
    <property type="component" value="Unassembled WGS sequence"/>
</dbReference>
<proteinExistence type="predicted"/>
<evidence type="ECO:0000313" key="1">
    <source>
        <dbReference type="EMBL" id="KAK5992192.1"/>
    </source>
</evidence>
<dbReference type="PANTHER" id="PTHR47381:SF3">
    <property type="entry name" value="ALPHA_BETA-HYDROLASES SUPERFAMILY PROTEIN"/>
    <property type="match status" value="1"/>
</dbReference>
<gene>
    <name evidence="1" type="ORF">PT974_05593</name>
</gene>
<organism evidence="1 2">
    <name type="scientific">Cladobotryum mycophilum</name>
    <dbReference type="NCBI Taxonomy" id="491253"/>
    <lineage>
        <taxon>Eukaryota</taxon>
        <taxon>Fungi</taxon>
        <taxon>Dikarya</taxon>
        <taxon>Ascomycota</taxon>
        <taxon>Pezizomycotina</taxon>
        <taxon>Sordariomycetes</taxon>
        <taxon>Hypocreomycetidae</taxon>
        <taxon>Hypocreales</taxon>
        <taxon>Hypocreaceae</taxon>
        <taxon>Cladobotryum</taxon>
    </lineage>
</organism>
<dbReference type="EMBL" id="JAVFKD010000012">
    <property type="protein sequence ID" value="KAK5992192.1"/>
    <property type="molecule type" value="Genomic_DNA"/>
</dbReference>
<accession>A0ABR0SK11</accession>
<dbReference type="InterPro" id="IPR029058">
    <property type="entry name" value="AB_hydrolase_fold"/>
</dbReference>
<protein>
    <recommendedName>
        <fullName evidence="3">AB hydrolase-1 domain-containing protein</fullName>
    </recommendedName>
</protein>
<sequence length="339" mass="37076">MADTYATKDLPPPPNVSVTTRPMAGLLVDIYGLDELPASPAPVTCLWLLHPRTRTRARMHDIARRAVRAWNERQQQHQPARGLVALSFDMPNHGTRLVSETANQAWDKGNEQHALDMAGMVKAGTRDMSELMDLVAGYLGREVDAHVCLGWSLGGHAAWQAFFGEQRIDAAVVVVGCPDFMGLMNSRAKTSSLDCGETGFLGSKYFPPDLINTCLARDPKGIIFGTQPIPSLPLSSADQDRIRKILDGRIRGKKLLLCSGGADKLVPYQNSVPFLEVFKDAVGASGWYGDGRVSVDDRVYEGIGHKFSAQMVNDAVAFLVEAVAEGPRHKRDLENKARI</sequence>
<dbReference type="SUPFAM" id="SSF53474">
    <property type="entry name" value="alpha/beta-Hydrolases"/>
    <property type="match status" value="1"/>
</dbReference>
<dbReference type="Gene3D" id="3.40.50.1820">
    <property type="entry name" value="alpha/beta hydrolase"/>
    <property type="match status" value="1"/>
</dbReference>
<comment type="caution">
    <text evidence="1">The sequence shown here is derived from an EMBL/GenBank/DDBJ whole genome shotgun (WGS) entry which is preliminary data.</text>
</comment>
<keyword evidence="2" id="KW-1185">Reference proteome</keyword>
<reference evidence="1 2" key="1">
    <citation type="submission" date="2024-01" db="EMBL/GenBank/DDBJ databases">
        <title>Complete genome of Cladobotryum mycophilum ATHUM6906.</title>
        <authorList>
            <person name="Christinaki A.C."/>
            <person name="Myridakis A.I."/>
            <person name="Kouvelis V.N."/>
        </authorList>
    </citation>
    <scope>NUCLEOTIDE SEQUENCE [LARGE SCALE GENOMIC DNA]</scope>
    <source>
        <strain evidence="1 2">ATHUM6906</strain>
    </source>
</reference>